<evidence type="ECO:0000313" key="1">
    <source>
        <dbReference type="EMBL" id="KAJ2801136.1"/>
    </source>
</evidence>
<feature type="non-terminal residue" evidence="1">
    <location>
        <position position="365"/>
    </location>
</feature>
<name>A0ACC1L5V9_9FUNG</name>
<protein>
    <submittedName>
        <fullName evidence="1">Uncharacterized protein</fullName>
    </submittedName>
</protein>
<proteinExistence type="predicted"/>
<comment type="caution">
    <text evidence="1">The sequence shown here is derived from an EMBL/GenBank/DDBJ whole genome shotgun (WGS) entry which is preliminary data.</text>
</comment>
<dbReference type="EMBL" id="JANBUN010000826">
    <property type="protein sequence ID" value="KAJ2801136.1"/>
    <property type="molecule type" value="Genomic_DNA"/>
</dbReference>
<accession>A0ACC1L5V9</accession>
<evidence type="ECO:0000313" key="2">
    <source>
        <dbReference type="Proteomes" id="UP001140087"/>
    </source>
</evidence>
<dbReference type="Proteomes" id="UP001140087">
    <property type="component" value="Unassembled WGS sequence"/>
</dbReference>
<keyword evidence="2" id="KW-1185">Reference proteome</keyword>
<gene>
    <name evidence="1" type="ORF">H4R21_002900</name>
</gene>
<reference evidence="1" key="1">
    <citation type="submission" date="2022-07" db="EMBL/GenBank/DDBJ databases">
        <title>Phylogenomic reconstructions and comparative analyses of Kickxellomycotina fungi.</title>
        <authorList>
            <person name="Reynolds N.K."/>
            <person name="Stajich J.E."/>
            <person name="Barry K."/>
            <person name="Grigoriev I.V."/>
            <person name="Crous P."/>
            <person name="Smith M.E."/>
        </authorList>
    </citation>
    <scope>NUCLEOTIDE SEQUENCE</scope>
    <source>
        <strain evidence="1">BCRC 34780</strain>
    </source>
</reference>
<sequence>MPNVGLMVNSLFDAEDEAHRRKSQADVFGATVGSPAGSVAAPGAPPSGQSLWAARHAARLDGFQRAASTPPRHAQVASAGAGADVWGVLNIGAAQQAPGASVGEPGHPLTPGQLGMGGGPPTADDLSQRIRGLRFDDSGGNGGRGIRSADLQGPHDIFGDADAPGPARSHGPMMVSAGEHWDGGPQRAYDGMPMQPQVCLPGHMPGPASAGGAYMDGMMYGGVLSAGTAPSAGPHMFARTQSYTDNRFLRTGPVSAYPLPQPVAPQPGLSGLASAGIMGGFGPQAPFGQAPQYAGHRIHSQPHTPHQGQHMPMLHMPPPGSPGAMRQPLPLQQQPQPLLPREPVMYGTPPPTLVGHQSPMSGTQL</sequence>
<organism evidence="1 2">
    <name type="scientific">Coemansia helicoidea</name>
    <dbReference type="NCBI Taxonomy" id="1286919"/>
    <lineage>
        <taxon>Eukaryota</taxon>
        <taxon>Fungi</taxon>
        <taxon>Fungi incertae sedis</taxon>
        <taxon>Zoopagomycota</taxon>
        <taxon>Kickxellomycotina</taxon>
        <taxon>Kickxellomycetes</taxon>
        <taxon>Kickxellales</taxon>
        <taxon>Kickxellaceae</taxon>
        <taxon>Coemansia</taxon>
    </lineage>
</organism>